<dbReference type="EMBL" id="CP108133">
    <property type="protein sequence ID" value="WTP47226.1"/>
    <property type="molecule type" value="Genomic_DNA"/>
</dbReference>
<organism evidence="1 2">
    <name type="scientific">Streptomyces tauricus</name>
    <dbReference type="NCBI Taxonomy" id="68274"/>
    <lineage>
        <taxon>Bacteria</taxon>
        <taxon>Bacillati</taxon>
        <taxon>Actinomycetota</taxon>
        <taxon>Actinomycetes</taxon>
        <taxon>Kitasatosporales</taxon>
        <taxon>Streptomycetaceae</taxon>
        <taxon>Streptomyces</taxon>
        <taxon>Streptomyces aurantiacus group</taxon>
    </lineage>
</organism>
<keyword evidence="2" id="KW-1185">Reference proteome</keyword>
<evidence type="ECO:0000313" key="2">
    <source>
        <dbReference type="Proteomes" id="UP001432166"/>
    </source>
</evidence>
<protein>
    <submittedName>
        <fullName evidence="1">Uncharacterized protein</fullName>
    </submittedName>
</protein>
<reference evidence="1" key="1">
    <citation type="submission" date="2022-10" db="EMBL/GenBank/DDBJ databases">
        <title>The complete genomes of actinobacterial strains from the NBC collection.</title>
        <authorList>
            <person name="Joergensen T.S."/>
            <person name="Alvarez Arevalo M."/>
            <person name="Sterndorff E.B."/>
            <person name="Faurdal D."/>
            <person name="Vuksanovic O."/>
            <person name="Mourched A.-S."/>
            <person name="Charusanti P."/>
            <person name="Shaw S."/>
            <person name="Blin K."/>
            <person name="Weber T."/>
        </authorList>
    </citation>
    <scope>NUCLEOTIDE SEQUENCE</scope>
    <source>
        <strain evidence="1">NBC_00189</strain>
    </source>
</reference>
<gene>
    <name evidence="1" type="ORF">OG288_02200</name>
</gene>
<name>A0ABZ1J6H8_9ACTN</name>
<dbReference type="RefSeq" id="WP_328936513.1">
    <property type="nucleotide sequence ID" value="NZ_CP108133.1"/>
</dbReference>
<evidence type="ECO:0000313" key="1">
    <source>
        <dbReference type="EMBL" id="WTP47226.1"/>
    </source>
</evidence>
<sequence length="235" mass="24232">MLDEIDTVDWEAIPGHPRCYQPDSAARGLRALAEAANLVAAAEAGSQLGGGGIVHRHSAAVFPAAVTAAPLLLDIAERGHPAAQATALGLLDEALSSYPHDGYTRVADPAGIAVPLCCAIAGHLRERTDFLVGLGKRGRSLLADAATHWRFEVRECAAVGGDAAAFGVMAGRLPDGVQTTEIHLAGAITGLSELTLEYPPVENSPEACLRVIGCRPAQLPPGAVLLSAECGECVH</sequence>
<dbReference type="Proteomes" id="UP001432166">
    <property type="component" value="Chromosome"/>
</dbReference>
<proteinExistence type="predicted"/>
<accession>A0ABZ1J6H8</accession>